<dbReference type="RefSeq" id="WP_054255456.1">
    <property type="nucleotide sequence ID" value="NZ_CYIG01000007.1"/>
</dbReference>
<dbReference type="Proteomes" id="UP000183656">
    <property type="component" value="Unassembled WGS sequence"/>
</dbReference>
<accession>A0A1I7F4Q9</accession>
<dbReference type="AlphaFoldDB" id="A0A1I7F4Q9"/>
<dbReference type="EMBL" id="FPBX01000001">
    <property type="protein sequence ID" value="SFU31218.1"/>
    <property type="molecule type" value="Genomic_DNA"/>
</dbReference>
<evidence type="ECO:0000313" key="2">
    <source>
        <dbReference type="Proteomes" id="UP000183656"/>
    </source>
</evidence>
<reference evidence="1 2" key="1">
    <citation type="submission" date="2016-10" db="EMBL/GenBank/DDBJ databases">
        <authorList>
            <person name="de Groot N.N."/>
        </authorList>
    </citation>
    <scope>NUCLEOTIDE SEQUENCE [LARGE SCALE GENOMIC DNA]</scope>
    <source>
        <strain evidence="1 2">R-24608</strain>
    </source>
</reference>
<evidence type="ECO:0008006" key="3">
    <source>
        <dbReference type="Google" id="ProtNLM"/>
    </source>
</evidence>
<organism evidence="1 2">
    <name type="scientific">Paenacidovorax caeni</name>
    <dbReference type="NCBI Taxonomy" id="343013"/>
    <lineage>
        <taxon>Bacteria</taxon>
        <taxon>Pseudomonadati</taxon>
        <taxon>Pseudomonadota</taxon>
        <taxon>Betaproteobacteria</taxon>
        <taxon>Burkholderiales</taxon>
        <taxon>Comamonadaceae</taxon>
        <taxon>Paenacidovorax</taxon>
    </lineage>
</organism>
<name>A0A1I7F4Q9_9BURK</name>
<proteinExistence type="predicted"/>
<dbReference type="OrthoDB" id="7011085at2"/>
<keyword evidence="2" id="KW-1185">Reference proteome</keyword>
<gene>
    <name evidence="1" type="ORF">SAMN04489707_1001174</name>
</gene>
<protein>
    <recommendedName>
        <fullName evidence="3">Helix-turn-helix</fullName>
    </recommendedName>
</protein>
<sequence>MFSKNLDGVRERLSSELKRVGPEQVAEQAGVSLATVYNWMKGANTPLNKFMQLELAGVDVAFVITGQRGSQPMPSPAISEGDRTLLDNFHAAPAQVQAGVKTTLEAFEPAAAGKRKPKAA</sequence>
<dbReference type="STRING" id="343013.SAMN04489707_1001174"/>
<evidence type="ECO:0000313" key="1">
    <source>
        <dbReference type="EMBL" id="SFU31218.1"/>
    </source>
</evidence>